<feature type="compositionally biased region" description="Basic and acidic residues" evidence="5">
    <location>
        <begin position="758"/>
        <end position="768"/>
    </location>
</feature>
<dbReference type="PANTHER" id="PTHR13859">
    <property type="entry name" value="ATROPHIN-RELATED"/>
    <property type="match status" value="1"/>
</dbReference>
<evidence type="ECO:0000313" key="7">
    <source>
        <dbReference type="EMBL" id="MPA44963.1"/>
    </source>
</evidence>
<dbReference type="InterPro" id="IPR009057">
    <property type="entry name" value="Homeodomain-like_sf"/>
</dbReference>
<dbReference type="Pfam" id="PF25826">
    <property type="entry name" value="DUF7952"/>
    <property type="match status" value="1"/>
</dbReference>
<evidence type="ECO:0000256" key="3">
    <source>
        <dbReference type="ARBA" id="ARBA00023163"/>
    </source>
</evidence>
<dbReference type="GO" id="GO:0003714">
    <property type="term" value="F:transcription corepressor activity"/>
    <property type="evidence" value="ECO:0007669"/>
    <property type="project" value="TreeGrafter"/>
</dbReference>
<dbReference type="GO" id="GO:0005634">
    <property type="term" value="C:nucleus"/>
    <property type="evidence" value="ECO:0007669"/>
    <property type="project" value="UniProtKB-SubCell"/>
</dbReference>
<evidence type="ECO:0000256" key="5">
    <source>
        <dbReference type="SAM" id="MobiDB-lite"/>
    </source>
</evidence>
<evidence type="ECO:0000256" key="1">
    <source>
        <dbReference type="ARBA" id="ARBA00004123"/>
    </source>
</evidence>
<keyword evidence="2" id="KW-0805">Transcription regulation</keyword>
<feature type="compositionally biased region" description="Polar residues" evidence="5">
    <location>
        <begin position="769"/>
        <end position="799"/>
    </location>
</feature>
<gene>
    <name evidence="7" type="ORF">Din_014404</name>
</gene>
<dbReference type="InterPro" id="IPR017884">
    <property type="entry name" value="SANT_dom"/>
</dbReference>
<dbReference type="InterPro" id="IPR056067">
    <property type="entry name" value="DUF7650"/>
</dbReference>
<dbReference type="AlphaFoldDB" id="A0A5B6ZQA5"/>
<evidence type="ECO:0000256" key="4">
    <source>
        <dbReference type="ARBA" id="ARBA00023242"/>
    </source>
</evidence>
<dbReference type="FunFam" id="1.10.10.60:FF:000374">
    <property type="entry name" value="Arginine-glutamic acid dipeptide repeat protein"/>
    <property type="match status" value="1"/>
</dbReference>
<feature type="compositionally biased region" description="Basic and acidic residues" evidence="5">
    <location>
        <begin position="666"/>
        <end position="675"/>
    </location>
</feature>
<dbReference type="EMBL" id="GHES01014404">
    <property type="protein sequence ID" value="MPA44963.1"/>
    <property type="molecule type" value="Transcribed_RNA"/>
</dbReference>
<proteinExistence type="predicted"/>
<feature type="region of interest" description="Disordered" evidence="5">
    <location>
        <begin position="650"/>
        <end position="735"/>
    </location>
</feature>
<feature type="compositionally biased region" description="Low complexity" evidence="5">
    <location>
        <begin position="691"/>
        <end position="710"/>
    </location>
</feature>
<dbReference type="PROSITE" id="PS51293">
    <property type="entry name" value="SANT"/>
    <property type="match status" value="1"/>
</dbReference>
<feature type="domain" description="SANT" evidence="6">
    <location>
        <begin position="185"/>
        <end position="236"/>
    </location>
</feature>
<accession>A0A5B6ZQA5</accession>
<feature type="region of interest" description="Disordered" evidence="5">
    <location>
        <begin position="758"/>
        <end position="802"/>
    </location>
</feature>
<sequence>MEMDLVQPNHNGDCIKDTSAEQLLSPDCFDAYDIFGEPGVLPRVGDQYQVEIPPLIMKSDYLSYMKNPTDAEIMAGVPRDFLMGLAIPVMWIMKEIENMKHDGVEFLGGSNDESNKNEPLESETIKEAQINLNDENSKLKVEPLDTALDCGMELGESPNLDLEQEMEKGTHQKYRGPGNYLLPGSFGDSWSDIEEERFLLGLYIFGKNLIQVKRFIESKKMGDILSFYYGKFYRSDGYRKWSDCRKMRSRRCVYGQKIFTGLRQQEFLSRLLPRASEECQITLLEVSKTYGEGKMSLEEYIFTLKAIVGMESLVEAVGIGRGKQDLTGIAMEPLKSNHVIRMRPEIPIGKACSLLTPREIIEFLTGDFRLSKARSNDLFWEAVWPRLLARGWHSEQPKNQVYAAGFKHSLVFLMPGVKKFVRRRLVKGNHYFDSVSDVLNKVASDPGLLELDIEADDGNRSKEEYGWTSEAKLEQNDLSDQQRHCYLQPRTPNRNTDLMKFTVVDTSLADGKTYKVRELRTLLVDVSEKITSGIHSEESDRDTNEVSTDESDSADIMLFDQRETANSKPTKRITDMGMFSDGKDFEISVSNQGIPIKGPDSTNAPSRYSKDHNILREEKQPRKAVKCRLRHESLNYLASVTKRRRRLTACSRAETSHGTINFSEGPRLEQEKRSCCSDTLDSSENSLSQMGSSPKKVSSTSSSKGSPTESRGGIFCDTTFGAEHPYEKPQPRTLIDLNLPHVPPDFETGEACMMELREGQGDQTRKQQDNSAAVETSVGVASSEQQPNMNSRRQSTRNRPPTVRALEALASGFLTINRRRKSKETGLRENSTSRPPRRARYGIGITESFSTGTVASKVEKGGNDVCNGNNDMFSKFQLLSEGNGTQVSGP</sequence>
<dbReference type="SUPFAM" id="SSF46689">
    <property type="entry name" value="Homeodomain-like"/>
    <property type="match status" value="1"/>
</dbReference>
<evidence type="ECO:0000256" key="2">
    <source>
        <dbReference type="ARBA" id="ARBA00023015"/>
    </source>
</evidence>
<comment type="subcellular location">
    <subcellularLocation>
        <location evidence="1">Nucleus</location>
    </subcellularLocation>
</comment>
<evidence type="ECO:0000259" key="6">
    <source>
        <dbReference type="PROSITE" id="PS51293"/>
    </source>
</evidence>
<keyword evidence="4" id="KW-0539">Nucleus</keyword>
<dbReference type="PANTHER" id="PTHR13859:SF34">
    <property type="entry name" value="SANT DOMAIN-CONTAINING PROTEIN"/>
    <property type="match status" value="1"/>
</dbReference>
<organism evidence="7">
    <name type="scientific">Davidia involucrata</name>
    <name type="common">Dove tree</name>
    <dbReference type="NCBI Taxonomy" id="16924"/>
    <lineage>
        <taxon>Eukaryota</taxon>
        <taxon>Viridiplantae</taxon>
        <taxon>Streptophyta</taxon>
        <taxon>Embryophyta</taxon>
        <taxon>Tracheophyta</taxon>
        <taxon>Spermatophyta</taxon>
        <taxon>Magnoliopsida</taxon>
        <taxon>eudicotyledons</taxon>
        <taxon>Gunneridae</taxon>
        <taxon>Pentapetalae</taxon>
        <taxon>asterids</taxon>
        <taxon>Cornales</taxon>
        <taxon>Nyssaceae</taxon>
        <taxon>Davidia</taxon>
    </lineage>
</organism>
<dbReference type="InterPro" id="IPR057712">
    <property type="entry name" value="DUF7952"/>
</dbReference>
<dbReference type="Pfam" id="PF24662">
    <property type="entry name" value="DUF7650"/>
    <property type="match status" value="1"/>
</dbReference>
<protein>
    <recommendedName>
        <fullName evidence="6">SANT domain-containing protein</fullName>
    </recommendedName>
</protein>
<keyword evidence="3" id="KW-0804">Transcription</keyword>
<feature type="region of interest" description="Disordered" evidence="5">
    <location>
        <begin position="818"/>
        <end position="839"/>
    </location>
</feature>
<name>A0A5B6ZQA5_DAVIN</name>
<feature type="compositionally biased region" description="Polar residues" evidence="5">
    <location>
        <begin position="676"/>
        <end position="690"/>
    </location>
</feature>
<reference evidence="7" key="1">
    <citation type="submission" date="2019-08" db="EMBL/GenBank/DDBJ databases">
        <title>Reference gene set and small RNA set construction with multiple tissues from Davidia involucrata Baill.</title>
        <authorList>
            <person name="Yang H."/>
            <person name="Zhou C."/>
            <person name="Li G."/>
            <person name="Wang J."/>
            <person name="Gao P."/>
            <person name="Wang M."/>
            <person name="Wang R."/>
            <person name="Zhao Y."/>
        </authorList>
    </citation>
    <scope>NUCLEOTIDE SEQUENCE</scope>
    <source>
        <tissue evidence="7">Mixed with DoveR01_LX</tissue>
    </source>
</reference>